<dbReference type="Proteomes" id="UP001228376">
    <property type="component" value="Unassembled WGS sequence"/>
</dbReference>
<dbReference type="Pfam" id="PF02082">
    <property type="entry name" value="Rrf2"/>
    <property type="match status" value="1"/>
</dbReference>
<reference evidence="1 2" key="1">
    <citation type="submission" date="2023-10" db="EMBL/GenBank/DDBJ databases">
        <title>179-bfca-hs.</title>
        <authorList>
            <person name="Miliotis G."/>
            <person name="Sengupta P."/>
            <person name="Hameed A."/>
            <person name="Chuvochina M."/>
            <person name="Mcdonagh F."/>
            <person name="Simpson A.C."/>
            <person name="Singh N.K."/>
            <person name="Rekha P.D."/>
            <person name="Raman K."/>
            <person name="Hugenholtz P."/>
            <person name="Venkateswaran K."/>
        </authorList>
    </citation>
    <scope>NUCLEOTIDE SEQUENCE [LARGE SCALE GENOMIC DNA]</scope>
    <source>
        <strain evidence="1 2">179-BFC-A-HS</strain>
    </source>
</reference>
<accession>A0ABU5CKS4</accession>
<gene>
    <name evidence="1" type="ORF">P5G51_017655</name>
</gene>
<sequence>MQLLIQSGDLGPKWFHVALRSIVLMAESKIILKSHHIAESIGEDPTFVRKILVKLAKVNIVQSHGGRYGGYSLEMDPSNVTVKDIYNALGTSPPTPYWSVSSTGAEYFISLIISKAEEEFQSVLERYTIEDILKHKKTLGGMKE</sequence>
<dbReference type="RefSeq" id="WP_306066035.1">
    <property type="nucleotide sequence ID" value="NZ_JAROCA020000003.1"/>
</dbReference>
<evidence type="ECO:0000313" key="2">
    <source>
        <dbReference type="Proteomes" id="UP001228376"/>
    </source>
</evidence>
<comment type="caution">
    <text evidence="1">The sequence shown here is derived from an EMBL/GenBank/DDBJ whole genome shotgun (WGS) entry which is preliminary data.</text>
</comment>
<proteinExistence type="predicted"/>
<dbReference type="InterPro" id="IPR036390">
    <property type="entry name" value="WH_DNA-bd_sf"/>
</dbReference>
<evidence type="ECO:0000313" key="1">
    <source>
        <dbReference type="EMBL" id="MDY0406921.1"/>
    </source>
</evidence>
<name>A0ABU5CKS4_9BACI</name>
<protein>
    <submittedName>
        <fullName evidence="1">Rrf2 family transcriptional regulator</fullName>
    </submittedName>
</protein>
<dbReference type="EMBL" id="JAROCA020000003">
    <property type="protein sequence ID" value="MDY0406921.1"/>
    <property type="molecule type" value="Genomic_DNA"/>
</dbReference>
<dbReference type="PANTHER" id="PTHR33221:SF15">
    <property type="entry name" value="HTH-TYPE TRANSCRIPTIONAL REGULATOR YWGB-RELATED"/>
    <property type="match status" value="1"/>
</dbReference>
<dbReference type="SUPFAM" id="SSF46785">
    <property type="entry name" value="Winged helix' DNA-binding domain"/>
    <property type="match status" value="1"/>
</dbReference>
<dbReference type="Gene3D" id="1.10.10.10">
    <property type="entry name" value="Winged helix-like DNA-binding domain superfamily/Winged helix DNA-binding domain"/>
    <property type="match status" value="1"/>
</dbReference>
<dbReference type="InterPro" id="IPR036388">
    <property type="entry name" value="WH-like_DNA-bd_sf"/>
</dbReference>
<organism evidence="1 2">
    <name type="scientific">Tigheibacillus jepli</name>
    <dbReference type="NCBI Taxonomy" id="3035914"/>
    <lineage>
        <taxon>Bacteria</taxon>
        <taxon>Bacillati</taxon>
        <taxon>Bacillota</taxon>
        <taxon>Bacilli</taxon>
        <taxon>Bacillales</taxon>
        <taxon>Bacillaceae</taxon>
        <taxon>Tigheibacillus</taxon>
    </lineage>
</organism>
<keyword evidence="2" id="KW-1185">Reference proteome</keyword>
<dbReference type="PROSITE" id="PS51197">
    <property type="entry name" value="HTH_RRF2_2"/>
    <property type="match status" value="1"/>
</dbReference>
<dbReference type="InterPro" id="IPR000944">
    <property type="entry name" value="Tscrpt_reg_Rrf2"/>
</dbReference>
<dbReference type="PANTHER" id="PTHR33221">
    <property type="entry name" value="WINGED HELIX-TURN-HELIX TRANSCRIPTIONAL REGULATOR, RRF2 FAMILY"/>
    <property type="match status" value="1"/>
</dbReference>